<dbReference type="AlphaFoldDB" id="A0A212U2U0"/>
<name>A0A212U2U0_9MICO</name>
<keyword evidence="6" id="KW-1185">Reference proteome</keyword>
<dbReference type="Proteomes" id="UP000198122">
    <property type="component" value="Unassembled WGS sequence"/>
</dbReference>
<dbReference type="PANTHER" id="PTHR11373:SF32">
    <property type="entry name" value="DEOXYGUANOSINETRIPHOSPHATE TRIPHOSPHOHYDROLASE"/>
    <property type="match status" value="1"/>
</dbReference>
<organism evidence="5 6">
    <name type="scientific">Kytococcus aerolatus</name>
    <dbReference type="NCBI Taxonomy" id="592308"/>
    <lineage>
        <taxon>Bacteria</taxon>
        <taxon>Bacillati</taxon>
        <taxon>Actinomycetota</taxon>
        <taxon>Actinomycetes</taxon>
        <taxon>Micrococcales</taxon>
        <taxon>Kytococcaceae</taxon>
        <taxon>Kytococcus</taxon>
    </lineage>
</organism>
<dbReference type="GO" id="GO:0006203">
    <property type="term" value="P:dGTP catabolic process"/>
    <property type="evidence" value="ECO:0007669"/>
    <property type="project" value="TreeGrafter"/>
</dbReference>
<dbReference type="Pfam" id="PF01966">
    <property type="entry name" value="HD"/>
    <property type="match status" value="1"/>
</dbReference>
<evidence type="ECO:0000313" key="5">
    <source>
        <dbReference type="EMBL" id="SNC72444.1"/>
    </source>
</evidence>
<evidence type="ECO:0000256" key="3">
    <source>
        <dbReference type="SAM" id="MobiDB-lite"/>
    </source>
</evidence>
<dbReference type="EMBL" id="FYEZ01000002">
    <property type="protein sequence ID" value="SNC72444.1"/>
    <property type="molecule type" value="Genomic_DNA"/>
</dbReference>
<feature type="compositionally biased region" description="Basic and acidic residues" evidence="3">
    <location>
        <begin position="64"/>
        <end position="86"/>
    </location>
</feature>
<dbReference type="InterPro" id="IPR050135">
    <property type="entry name" value="dGTPase-like"/>
</dbReference>
<accession>A0A212U2U0</accession>
<dbReference type="HAMAP" id="MF_01212">
    <property type="entry name" value="dGTPase_type2"/>
    <property type="match status" value="1"/>
</dbReference>
<dbReference type="InterPro" id="IPR026875">
    <property type="entry name" value="PHydrolase_assoc_dom"/>
</dbReference>
<dbReference type="InterPro" id="IPR023023">
    <property type="entry name" value="dNTPase_2"/>
</dbReference>
<dbReference type="Pfam" id="PF13286">
    <property type="entry name" value="HD_assoc"/>
    <property type="match status" value="1"/>
</dbReference>
<dbReference type="SUPFAM" id="SSF109604">
    <property type="entry name" value="HD-domain/PDEase-like"/>
    <property type="match status" value="1"/>
</dbReference>
<dbReference type="NCBIfam" id="NF002829">
    <property type="entry name" value="PRK03007.1"/>
    <property type="match status" value="1"/>
</dbReference>
<dbReference type="PROSITE" id="PS51831">
    <property type="entry name" value="HD"/>
    <property type="match status" value="1"/>
</dbReference>
<dbReference type="InterPro" id="IPR003607">
    <property type="entry name" value="HD/PDEase_dom"/>
</dbReference>
<evidence type="ECO:0000313" key="6">
    <source>
        <dbReference type="Proteomes" id="UP000198122"/>
    </source>
</evidence>
<dbReference type="CDD" id="cd00077">
    <property type="entry name" value="HDc"/>
    <property type="match status" value="1"/>
</dbReference>
<dbReference type="InterPro" id="IPR006261">
    <property type="entry name" value="dGTPase"/>
</dbReference>
<dbReference type="PANTHER" id="PTHR11373">
    <property type="entry name" value="DEOXYNUCLEOSIDE TRIPHOSPHATE TRIPHOSPHOHYDROLASE"/>
    <property type="match status" value="1"/>
</dbReference>
<protein>
    <recommendedName>
        <fullName evidence="2">Deoxyguanosinetriphosphate triphosphohydrolase-like protein</fullName>
    </recommendedName>
</protein>
<evidence type="ECO:0000256" key="2">
    <source>
        <dbReference type="HAMAP-Rule" id="MF_01212"/>
    </source>
</evidence>
<dbReference type="OrthoDB" id="9803619at2"/>
<comment type="similarity">
    <text evidence="2">Belongs to the dGTPase family. Type 2 subfamily.</text>
</comment>
<keyword evidence="1 2" id="KW-0378">Hydrolase</keyword>
<dbReference type="SMART" id="SM00471">
    <property type="entry name" value="HDc"/>
    <property type="match status" value="1"/>
</dbReference>
<reference evidence="5 6" key="1">
    <citation type="submission" date="2017-06" db="EMBL/GenBank/DDBJ databases">
        <authorList>
            <person name="Kim H.J."/>
            <person name="Triplett B.A."/>
        </authorList>
    </citation>
    <scope>NUCLEOTIDE SEQUENCE [LARGE SCALE GENOMIC DNA]</scope>
    <source>
        <strain evidence="5 6">DSM 22179</strain>
    </source>
</reference>
<dbReference type="InterPro" id="IPR006674">
    <property type="entry name" value="HD_domain"/>
</dbReference>
<feature type="region of interest" description="Disordered" evidence="3">
    <location>
        <begin position="1"/>
        <end position="86"/>
    </location>
</feature>
<dbReference type="NCBIfam" id="TIGR01353">
    <property type="entry name" value="dGTP_triPase"/>
    <property type="match status" value="1"/>
</dbReference>
<sequence length="476" mass="52140">MVADRWRARPASGAVRGTVRRVDENQWQERGTGPVRSLAGGVDWVPPSTDAPTGGAGVDSYAVADRERWEPEDPAQKRADRDDFARDRGRVIHSAALRRLSAKTQVMQSGMNDVVRNRLTHSLEVAQIGREMAVSLGCSPDVVDTACLSHDLGHPPFGHNGEDALADLAHDIGGFEGNAQSLRLLTRLEAKRFRADGRSVGLNLTRATLDAVIKYPWVADDGPEGTAKYNAYADDAEVFAWVRRDAPEARRRCLEAQVMDLADDVAYSVHDVEDSITSGHLDVRALHDPAEVAGIAANAARTYAPDLPASVLVGAMEGLTAHGVIPARYDGTRRDQAALKDMTSRLIGHLVQTATDATRAQHEAGHLTRFDADLVIPLQVQAEIAMLKAVAYTYMMNTEHRLELMARQREALQELVAMWTAHPDRLDPQYREDHDAAAAAGDTARARRAVIDQVASLSDGRAWMEHHRWCRHGAGH</sequence>
<proteinExistence type="inferred from homology"/>
<feature type="domain" description="HD" evidence="4">
    <location>
        <begin position="118"/>
        <end position="268"/>
    </location>
</feature>
<dbReference type="Gene3D" id="1.10.3210.10">
    <property type="entry name" value="Hypothetical protein af1432"/>
    <property type="match status" value="1"/>
</dbReference>
<dbReference type="GO" id="GO:0008832">
    <property type="term" value="F:dGTPase activity"/>
    <property type="evidence" value="ECO:0007669"/>
    <property type="project" value="TreeGrafter"/>
</dbReference>
<evidence type="ECO:0000259" key="4">
    <source>
        <dbReference type="PROSITE" id="PS51831"/>
    </source>
</evidence>
<gene>
    <name evidence="5" type="ORF">SAMN05445756_1845</name>
</gene>
<evidence type="ECO:0000256" key="1">
    <source>
        <dbReference type="ARBA" id="ARBA00022801"/>
    </source>
</evidence>